<evidence type="ECO:0000313" key="2">
    <source>
        <dbReference type="EMBL" id="KAJ8730437.1"/>
    </source>
</evidence>
<dbReference type="AlphaFoldDB" id="A0AAD7YVC2"/>
<gene>
    <name evidence="2" type="ORF">PYW07_017475</name>
</gene>
<evidence type="ECO:0000313" key="3">
    <source>
        <dbReference type="Proteomes" id="UP001231518"/>
    </source>
</evidence>
<reference evidence="2" key="1">
    <citation type="submission" date="2023-03" db="EMBL/GenBank/DDBJ databases">
        <title>Chromosome-level genomes of two armyworms, Mythimna separata and Mythimna loreyi, provide insights into the biosynthesis and reception of sex pheromones.</title>
        <authorList>
            <person name="Zhao H."/>
        </authorList>
    </citation>
    <scope>NUCLEOTIDE SEQUENCE</scope>
    <source>
        <strain evidence="2">BeijingLab</strain>
        <tissue evidence="2">Pupa</tissue>
    </source>
</reference>
<keyword evidence="3" id="KW-1185">Reference proteome</keyword>
<sequence length="562" mass="63802">MERNYYNQQNLKRFEQQLSPFGNKVLLVLKKQWDQARIQNSNPYQHRPFPAQKKRVLTFNNESVVDLPFTSLPPPPSPLILPCEQIYLEEKSFNFDLTDNAARKIPTSTELINTVPKFNYENDILHPFKAISKNLVHNIYNKNSDDDLDVPSVEETHTDNTRNNKDINWDDMLDSELLGTVTPNKEGNKEPCVDNVIEIPNDNVSKNNNIAIRDTKTNAVCDVTKGEKRKIKKRSEPRAKKVKTDDKIVVKQQKLKEIITLPVKKNNFRKQKYTKAVKNWLNNVEPHYSEDLGDMGSTSDDKPNTTTDKVKSDAANIDQKAASNKIQILRIEKIVTGKTSKTTKKVVQAQLANKDGVMKFSKPKQHDGSEEVKKCTADAPETKPKVNKEKKGKVFVAPIKSQIPVKDVTYEIRTIDEDSIEMLGENLCEIKNKEITAVLIYSNGFCQLNSHHTDGTCAPDGVLVSYHDMFYYFKGPGQKLKETIKHLLENNKVVCYEARSVLIYLATHLLMEMNATDMYDAKIGASLLDPDNAPENFTDLQKLLSFTAPFTIATECPLQKAA</sequence>
<feature type="compositionally biased region" description="Basic and acidic residues" evidence="1">
    <location>
        <begin position="299"/>
        <end position="312"/>
    </location>
</feature>
<feature type="region of interest" description="Disordered" evidence="1">
    <location>
        <begin position="288"/>
        <end position="313"/>
    </location>
</feature>
<feature type="compositionally biased region" description="Basic and acidic residues" evidence="1">
    <location>
        <begin position="364"/>
        <end position="386"/>
    </location>
</feature>
<evidence type="ECO:0000256" key="1">
    <source>
        <dbReference type="SAM" id="MobiDB-lite"/>
    </source>
</evidence>
<organism evidence="2 3">
    <name type="scientific">Mythimna separata</name>
    <name type="common">Oriental armyworm</name>
    <name type="synonym">Pseudaletia separata</name>
    <dbReference type="NCBI Taxonomy" id="271217"/>
    <lineage>
        <taxon>Eukaryota</taxon>
        <taxon>Metazoa</taxon>
        <taxon>Ecdysozoa</taxon>
        <taxon>Arthropoda</taxon>
        <taxon>Hexapoda</taxon>
        <taxon>Insecta</taxon>
        <taxon>Pterygota</taxon>
        <taxon>Neoptera</taxon>
        <taxon>Endopterygota</taxon>
        <taxon>Lepidoptera</taxon>
        <taxon>Glossata</taxon>
        <taxon>Ditrysia</taxon>
        <taxon>Noctuoidea</taxon>
        <taxon>Noctuidae</taxon>
        <taxon>Noctuinae</taxon>
        <taxon>Hadenini</taxon>
        <taxon>Mythimna</taxon>
    </lineage>
</organism>
<dbReference type="EMBL" id="JARGEI010000006">
    <property type="protein sequence ID" value="KAJ8730437.1"/>
    <property type="molecule type" value="Genomic_DNA"/>
</dbReference>
<dbReference type="Proteomes" id="UP001231518">
    <property type="component" value="Chromosome 9"/>
</dbReference>
<protein>
    <submittedName>
        <fullName evidence="2">Uncharacterized protein</fullName>
    </submittedName>
</protein>
<proteinExistence type="predicted"/>
<accession>A0AAD7YVC2</accession>
<comment type="caution">
    <text evidence="2">The sequence shown here is derived from an EMBL/GenBank/DDBJ whole genome shotgun (WGS) entry which is preliminary data.</text>
</comment>
<feature type="region of interest" description="Disordered" evidence="1">
    <location>
        <begin position="359"/>
        <end position="386"/>
    </location>
</feature>
<name>A0AAD7YVC2_MYTSE</name>